<dbReference type="GO" id="GO:0005737">
    <property type="term" value="C:cytoplasm"/>
    <property type="evidence" value="ECO:0007669"/>
    <property type="project" value="TreeGrafter"/>
</dbReference>
<comment type="cofactor">
    <cofactor evidence="1 6 7">
        <name>pyridoxal 5'-phosphate</name>
        <dbReference type="ChEBI" id="CHEBI:597326"/>
    </cofactor>
</comment>
<dbReference type="GO" id="GO:0019752">
    <property type="term" value="P:carboxylic acid metabolic process"/>
    <property type="evidence" value="ECO:0007669"/>
    <property type="project" value="InterPro"/>
</dbReference>
<reference evidence="8 9" key="1">
    <citation type="submission" date="2014-04" db="EMBL/GenBank/DDBJ databases">
        <authorList>
            <consortium name="DOE Joint Genome Institute"/>
            <person name="Kuo A."/>
            <person name="Martino E."/>
            <person name="Perotto S."/>
            <person name="Kohler A."/>
            <person name="Nagy L.G."/>
            <person name="Floudas D."/>
            <person name="Copeland A."/>
            <person name="Barry K.W."/>
            <person name="Cichocki N."/>
            <person name="Veneault-Fourrey C."/>
            <person name="LaButti K."/>
            <person name="Lindquist E.A."/>
            <person name="Lipzen A."/>
            <person name="Lundell T."/>
            <person name="Morin E."/>
            <person name="Murat C."/>
            <person name="Sun H."/>
            <person name="Tunlid A."/>
            <person name="Henrissat B."/>
            <person name="Grigoriev I.V."/>
            <person name="Hibbett D.S."/>
            <person name="Martin F."/>
            <person name="Nordberg H.P."/>
            <person name="Cantor M.N."/>
            <person name="Hua S.X."/>
        </authorList>
    </citation>
    <scope>NUCLEOTIDE SEQUENCE [LARGE SCALE GENOMIC DNA]</scope>
    <source>
        <strain evidence="8 9">Zn</strain>
    </source>
</reference>
<dbReference type="EMBL" id="KN832876">
    <property type="protein sequence ID" value="KIN01075.1"/>
    <property type="molecule type" value="Genomic_DNA"/>
</dbReference>
<accession>A0A0C3HCX5</accession>
<evidence type="ECO:0000256" key="3">
    <source>
        <dbReference type="ARBA" id="ARBA00022793"/>
    </source>
</evidence>
<dbReference type="OrthoDB" id="392571at2759"/>
<dbReference type="SUPFAM" id="SSF53383">
    <property type="entry name" value="PLP-dependent transferases"/>
    <property type="match status" value="1"/>
</dbReference>
<sequence length="511" mass="55553">MASTNGTNGTQLPTRAVPLNRADEVDDLLKAVQSLIIPFIRSADEDAVTKHTGNGPAVPGEATRTSLVEHHKPGELSKLMNFDLPSSGQGKEGLLLTVEQLLKYSVNTWDQGFLDKLYSSTNAVGVISELLLAVLNTNVHVFQVSPALSIIEKTTAKKFANLFGFTGPHAGGISTQGGSASNTTSIIIARNTLYPLSKATGNGHYKFVLFTSAHGHYSLEKAAQMCGLGTDNVWPVPIDSQGRMIPEELERLVEKAEGEGKTPFYVNATAGTTVLGSYDTLEPLSVICKRHNLWLHIDGSWGGPAIFSQKHKYKLTGSHLADSIAVNPHKMMGTPVTCSFLLGPDLHTFHKANTLPAGYLFHQEQEDGEVWDLADLTLQCGRRGDSLKLALSWIYYGSAGFEAQIDHAFEIAAYFASEVARRENFILVSENPPPCLQVCFYFAKGGELDEEKEKTTRRTADIVQALIGRGFMVDYAPGEKGSFFRVVVNSQTRRGTVDGLIKAIEEVGPEI</sequence>
<dbReference type="InterPro" id="IPR015421">
    <property type="entry name" value="PyrdxlP-dep_Trfase_major"/>
</dbReference>
<dbReference type="GO" id="GO:0030170">
    <property type="term" value="F:pyridoxal phosphate binding"/>
    <property type="evidence" value="ECO:0007669"/>
    <property type="project" value="InterPro"/>
</dbReference>
<evidence type="ECO:0000256" key="2">
    <source>
        <dbReference type="ARBA" id="ARBA00009533"/>
    </source>
</evidence>
<evidence type="ECO:0000313" key="9">
    <source>
        <dbReference type="Proteomes" id="UP000054321"/>
    </source>
</evidence>
<keyword evidence="5 7" id="KW-0456">Lyase</keyword>
<keyword evidence="3" id="KW-0210">Decarboxylase</keyword>
<dbReference type="Pfam" id="PF00282">
    <property type="entry name" value="Pyridoxal_deC"/>
    <property type="match status" value="1"/>
</dbReference>
<dbReference type="Gene3D" id="3.90.1150.170">
    <property type="match status" value="1"/>
</dbReference>
<feature type="modified residue" description="N6-(pyridoxal phosphate)lysine" evidence="6">
    <location>
        <position position="330"/>
    </location>
</feature>
<evidence type="ECO:0000256" key="7">
    <source>
        <dbReference type="RuleBase" id="RU000382"/>
    </source>
</evidence>
<gene>
    <name evidence="8" type="ORF">OIDMADRAFT_179933</name>
</gene>
<evidence type="ECO:0000256" key="1">
    <source>
        <dbReference type="ARBA" id="ARBA00001933"/>
    </source>
</evidence>
<dbReference type="Proteomes" id="UP000054321">
    <property type="component" value="Unassembled WGS sequence"/>
</dbReference>
<evidence type="ECO:0008006" key="10">
    <source>
        <dbReference type="Google" id="ProtNLM"/>
    </source>
</evidence>
<dbReference type="PANTHER" id="PTHR45677:SF8">
    <property type="entry name" value="CYSTEINE SULFINIC ACID DECARBOXYLASE"/>
    <property type="match status" value="1"/>
</dbReference>
<evidence type="ECO:0000313" key="8">
    <source>
        <dbReference type="EMBL" id="KIN01075.1"/>
    </source>
</evidence>
<dbReference type="HOGENOM" id="CLU_011856_0_0_1"/>
<dbReference type="InterPro" id="IPR015424">
    <property type="entry name" value="PyrdxlP-dep_Trfase"/>
</dbReference>
<dbReference type="GO" id="GO:0016831">
    <property type="term" value="F:carboxy-lyase activity"/>
    <property type="evidence" value="ECO:0007669"/>
    <property type="project" value="UniProtKB-KW"/>
</dbReference>
<dbReference type="InterPro" id="IPR002129">
    <property type="entry name" value="PyrdxlP-dep_de-COase"/>
</dbReference>
<organism evidence="8 9">
    <name type="scientific">Oidiodendron maius (strain Zn)</name>
    <dbReference type="NCBI Taxonomy" id="913774"/>
    <lineage>
        <taxon>Eukaryota</taxon>
        <taxon>Fungi</taxon>
        <taxon>Dikarya</taxon>
        <taxon>Ascomycota</taxon>
        <taxon>Pezizomycotina</taxon>
        <taxon>Leotiomycetes</taxon>
        <taxon>Leotiomycetes incertae sedis</taxon>
        <taxon>Myxotrichaceae</taxon>
        <taxon>Oidiodendron</taxon>
    </lineage>
</organism>
<protein>
    <recommendedName>
        <fullName evidence="10">Glutamate decarboxylase</fullName>
    </recommendedName>
</protein>
<proteinExistence type="inferred from homology"/>
<reference evidence="9" key="2">
    <citation type="submission" date="2015-01" db="EMBL/GenBank/DDBJ databases">
        <title>Evolutionary Origins and Diversification of the Mycorrhizal Mutualists.</title>
        <authorList>
            <consortium name="DOE Joint Genome Institute"/>
            <consortium name="Mycorrhizal Genomics Consortium"/>
            <person name="Kohler A."/>
            <person name="Kuo A."/>
            <person name="Nagy L.G."/>
            <person name="Floudas D."/>
            <person name="Copeland A."/>
            <person name="Barry K.W."/>
            <person name="Cichocki N."/>
            <person name="Veneault-Fourrey C."/>
            <person name="LaButti K."/>
            <person name="Lindquist E.A."/>
            <person name="Lipzen A."/>
            <person name="Lundell T."/>
            <person name="Morin E."/>
            <person name="Murat C."/>
            <person name="Riley R."/>
            <person name="Ohm R."/>
            <person name="Sun H."/>
            <person name="Tunlid A."/>
            <person name="Henrissat B."/>
            <person name="Grigoriev I.V."/>
            <person name="Hibbett D.S."/>
            <person name="Martin F."/>
        </authorList>
    </citation>
    <scope>NUCLEOTIDE SEQUENCE [LARGE SCALE GENOMIC DNA]</scope>
    <source>
        <strain evidence="9">Zn</strain>
    </source>
</reference>
<evidence type="ECO:0000256" key="4">
    <source>
        <dbReference type="ARBA" id="ARBA00022898"/>
    </source>
</evidence>
<evidence type="ECO:0000256" key="6">
    <source>
        <dbReference type="PIRSR" id="PIRSR602129-50"/>
    </source>
</evidence>
<dbReference type="STRING" id="913774.A0A0C3HCX5"/>
<name>A0A0C3HCX5_OIDMZ</name>
<evidence type="ECO:0000256" key="5">
    <source>
        <dbReference type="ARBA" id="ARBA00023239"/>
    </source>
</evidence>
<keyword evidence="4 6" id="KW-0663">Pyridoxal phosphate</keyword>
<dbReference type="AlphaFoldDB" id="A0A0C3HCX5"/>
<keyword evidence="9" id="KW-1185">Reference proteome</keyword>
<dbReference type="PANTHER" id="PTHR45677">
    <property type="entry name" value="GLUTAMATE DECARBOXYLASE-RELATED"/>
    <property type="match status" value="1"/>
</dbReference>
<dbReference type="Gene3D" id="3.40.640.10">
    <property type="entry name" value="Type I PLP-dependent aspartate aminotransferase-like (Major domain)"/>
    <property type="match status" value="1"/>
</dbReference>
<comment type="similarity">
    <text evidence="2 7">Belongs to the group II decarboxylase family.</text>
</comment>
<dbReference type="InParanoid" id="A0A0C3HCX5"/>